<dbReference type="AlphaFoldDB" id="A0A9D2F5K6"/>
<comment type="caution">
    <text evidence="1">The sequence shown here is derived from an EMBL/GenBank/DDBJ whole genome shotgun (WGS) entry which is preliminary data.</text>
</comment>
<protein>
    <submittedName>
        <fullName evidence="1">Uncharacterized protein</fullName>
    </submittedName>
</protein>
<evidence type="ECO:0000313" key="1">
    <source>
        <dbReference type="EMBL" id="HIZ52599.1"/>
    </source>
</evidence>
<name>A0A9D2F5K6_9ENTE</name>
<accession>A0A9D2F5K6</accession>
<evidence type="ECO:0000313" key="2">
    <source>
        <dbReference type="Proteomes" id="UP000824063"/>
    </source>
</evidence>
<reference evidence="1" key="1">
    <citation type="journal article" date="2021" name="PeerJ">
        <title>Extensive microbial diversity within the chicken gut microbiome revealed by metagenomics and culture.</title>
        <authorList>
            <person name="Gilroy R."/>
            <person name="Ravi A."/>
            <person name="Getino M."/>
            <person name="Pursley I."/>
            <person name="Horton D.L."/>
            <person name="Alikhan N.F."/>
            <person name="Baker D."/>
            <person name="Gharbi K."/>
            <person name="Hall N."/>
            <person name="Watson M."/>
            <person name="Adriaenssens E.M."/>
            <person name="Foster-Nyarko E."/>
            <person name="Jarju S."/>
            <person name="Secka A."/>
            <person name="Antonio M."/>
            <person name="Oren A."/>
            <person name="Chaudhuri R.R."/>
            <person name="La Ragione R."/>
            <person name="Hildebrand F."/>
            <person name="Pallen M.J."/>
        </authorList>
    </citation>
    <scope>NUCLEOTIDE SEQUENCE</scope>
    <source>
        <strain evidence="1">CHK172-16539</strain>
    </source>
</reference>
<sequence length="324" mass="37060">MKHHTHATPINSPAPQMRQHTYDLTKLLPLIDSLFDWGAAVTPDSDDEPVIDSLILSQMTNQLPVEHEFDHSKLLLAVLPVAPRFLGEPPLQLVITTDSLHLLDRTQSQIINDSFKHHEHIAFDNAFRSAAATLLKGMHCVHASHNIPMANWRFTLIPLKPSEHWENQRLWINPATIENYSQDLTKGHHDCTQANKLLITTYGLMLKGPVRPDTLKSQIIRGILSHSARKRMHEAVSPGSDTPLMSYLEYPSTPLLNRIFGGLTTYHIPGTRSQLMDTYRIHTSLADNRSWVRKEEHAQEKHRKWHQEMELADKKHLCQICGRE</sequence>
<gene>
    <name evidence="1" type="ORF">IAA20_01460</name>
</gene>
<organism evidence="1 2">
    <name type="scientific">Candidatus Enterococcus avicola</name>
    <dbReference type="NCBI Taxonomy" id="2838561"/>
    <lineage>
        <taxon>Bacteria</taxon>
        <taxon>Bacillati</taxon>
        <taxon>Bacillota</taxon>
        <taxon>Bacilli</taxon>
        <taxon>Lactobacillales</taxon>
        <taxon>Enterococcaceae</taxon>
        <taxon>Enterococcus</taxon>
    </lineage>
</organism>
<dbReference type="Proteomes" id="UP000824063">
    <property type="component" value="Unassembled WGS sequence"/>
</dbReference>
<proteinExistence type="predicted"/>
<dbReference type="EMBL" id="DXBN01000035">
    <property type="protein sequence ID" value="HIZ52599.1"/>
    <property type="molecule type" value="Genomic_DNA"/>
</dbReference>
<reference evidence="1" key="2">
    <citation type="submission" date="2021-04" db="EMBL/GenBank/DDBJ databases">
        <authorList>
            <person name="Gilroy R."/>
        </authorList>
    </citation>
    <scope>NUCLEOTIDE SEQUENCE</scope>
    <source>
        <strain evidence="1">CHK172-16539</strain>
    </source>
</reference>